<evidence type="ECO:0000313" key="3">
    <source>
        <dbReference type="EMBL" id="MYD91812.1"/>
    </source>
</evidence>
<evidence type="ECO:0000259" key="2">
    <source>
        <dbReference type="Pfam" id="PF13808"/>
    </source>
</evidence>
<keyword evidence="1" id="KW-0812">Transmembrane</keyword>
<name>A0A6B1DYT5_9CHLR</name>
<dbReference type="AlphaFoldDB" id="A0A6B1DYT5"/>
<reference evidence="3" key="1">
    <citation type="submission" date="2019-09" db="EMBL/GenBank/DDBJ databases">
        <title>Characterisation of the sponge microbiome using genome-centric metagenomics.</title>
        <authorList>
            <person name="Engelberts J.P."/>
            <person name="Robbins S.J."/>
            <person name="De Goeij J.M."/>
            <person name="Aranda M."/>
            <person name="Bell S.C."/>
            <person name="Webster N.S."/>
        </authorList>
    </citation>
    <scope>NUCLEOTIDE SEQUENCE</scope>
    <source>
        <strain evidence="3">SB0662_bin_9</strain>
    </source>
</reference>
<feature type="domain" description="H repeat-associated protein N-terminal" evidence="2">
    <location>
        <begin position="3"/>
        <end position="44"/>
    </location>
</feature>
<dbReference type="InterPro" id="IPR032806">
    <property type="entry name" value="YbfD_N"/>
</dbReference>
<dbReference type="Pfam" id="PF13808">
    <property type="entry name" value="DDE_Tnp_1_assoc"/>
    <property type="match status" value="1"/>
</dbReference>
<keyword evidence="1" id="KW-0472">Membrane</keyword>
<gene>
    <name evidence="3" type="ORF">F4Y08_16015</name>
</gene>
<keyword evidence="1" id="KW-1133">Transmembrane helix</keyword>
<sequence>MVETLDALEDPRADRTRLHNLVLFVLAVICGADSFVAITHFGQLNEG</sequence>
<feature type="transmembrane region" description="Helical" evidence="1">
    <location>
        <begin position="21"/>
        <end position="41"/>
    </location>
</feature>
<proteinExistence type="predicted"/>
<protein>
    <submittedName>
        <fullName evidence="3">Transposase family protein</fullName>
    </submittedName>
</protein>
<organism evidence="3">
    <name type="scientific">Caldilineaceae bacterium SB0662_bin_9</name>
    <dbReference type="NCBI Taxonomy" id="2605258"/>
    <lineage>
        <taxon>Bacteria</taxon>
        <taxon>Bacillati</taxon>
        <taxon>Chloroflexota</taxon>
        <taxon>Caldilineae</taxon>
        <taxon>Caldilineales</taxon>
        <taxon>Caldilineaceae</taxon>
    </lineage>
</organism>
<dbReference type="EMBL" id="VXPY01000117">
    <property type="protein sequence ID" value="MYD91812.1"/>
    <property type="molecule type" value="Genomic_DNA"/>
</dbReference>
<comment type="caution">
    <text evidence="3">The sequence shown here is derived from an EMBL/GenBank/DDBJ whole genome shotgun (WGS) entry which is preliminary data.</text>
</comment>
<accession>A0A6B1DYT5</accession>
<evidence type="ECO:0000256" key="1">
    <source>
        <dbReference type="SAM" id="Phobius"/>
    </source>
</evidence>